<evidence type="ECO:0000313" key="2">
    <source>
        <dbReference type="EMBL" id="AEA76318.1"/>
    </source>
</evidence>
<dbReference type="InterPro" id="IPR031734">
    <property type="entry name" value="MBF2"/>
</dbReference>
<keyword evidence="1" id="KW-0732">Signal</keyword>
<dbReference type="PANTHER" id="PTHR37685">
    <property type="entry name" value="GEO11136P1-RELATED"/>
    <property type="match status" value="1"/>
</dbReference>
<protein>
    <submittedName>
        <fullName evidence="2">HMG176 isoform D</fullName>
    </submittedName>
</protein>
<reference evidence="2" key="1">
    <citation type="submission" date="2010-04" db="EMBL/GenBank/DDBJ databases">
        <title>Proteomic analysis of the Mamestra configurata peritrophic matrix: Implication for a structural model.</title>
        <authorList>
            <person name="Toprak U."/>
            <person name="Baldwin D."/>
            <person name="Karcz S."/>
            <person name="Wan L."/>
            <person name="Gillott C."/>
            <person name="Hegedus D."/>
            <person name="Erlandson M.A."/>
        </authorList>
    </citation>
    <scope>NUCLEOTIDE SEQUENCE</scope>
</reference>
<organism evidence="2">
    <name type="scientific">Mamestra configurata</name>
    <name type="common">bertha armyworm</name>
    <dbReference type="NCBI Taxonomy" id="174822"/>
    <lineage>
        <taxon>Eukaryota</taxon>
        <taxon>Metazoa</taxon>
        <taxon>Ecdysozoa</taxon>
        <taxon>Arthropoda</taxon>
        <taxon>Hexapoda</taxon>
        <taxon>Insecta</taxon>
        <taxon>Pterygota</taxon>
        <taxon>Neoptera</taxon>
        <taxon>Endopterygota</taxon>
        <taxon>Lepidoptera</taxon>
        <taxon>Glossata</taxon>
        <taxon>Ditrysia</taxon>
        <taxon>Noctuoidea</taxon>
        <taxon>Noctuidae</taxon>
        <taxon>Noctuinae</taxon>
        <taxon>Hadenini</taxon>
        <taxon>Mamestra</taxon>
    </lineage>
</organism>
<dbReference type="PANTHER" id="PTHR37685:SF1">
    <property type="entry name" value="GEO11136P1-RELATED"/>
    <property type="match status" value="1"/>
</dbReference>
<sequence>VIFTGLKQKSKNMKTCLFLLAVLAALVACNDAAVFQNPAARANMAQGTYRPGDRLLHSSYYSKPRANAIQYQDISYRSNNNTVRITFLEAVEVGATQWGTPSLRAGGVGFNHATIRLTSARGYGYYYLVRIYGR</sequence>
<evidence type="ECO:0000256" key="1">
    <source>
        <dbReference type="SAM" id="SignalP"/>
    </source>
</evidence>
<feature type="non-terminal residue" evidence="2">
    <location>
        <position position="1"/>
    </location>
</feature>
<feature type="chain" id="PRO_5003337923" evidence="1">
    <location>
        <begin position="33"/>
        <end position="134"/>
    </location>
</feature>
<dbReference type="EMBL" id="HM357852">
    <property type="protein sequence ID" value="AEA76318.1"/>
    <property type="molecule type" value="mRNA"/>
</dbReference>
<accession>F6K715</accession>
<feature type="signal peptide" evidence="1">
    <location>
        <begin position="1"/>
        <end position="32"/>
    </location>
</feature>
<dbReference type="AlphaFoldDB" id="F6K715"/>
<dbReference type="Pfam" id="PF15868">
    <property type="entry name" value="MBF2"/>
    <property type="match status" value="1"/>
</dbReference>
<proteinExistence type="evidence at transcript level"/>
<name>F6K715_9NEOP</name>